<feature type="region of interest" description="Disordered" evidence="1">
    <location>
        <begin position="1358"/>
        <end position="1384"/>
    </location>
</feature>
<evidence type="ECO:0000256" key="1">
    <source>
        <dbReference type="SAM" id="MobiDB-lite"/>
    </source>
</evidence>
<feature type="region of interest" description="Disordered" evidence="1">
    <location>
        <begin position="40"/>
        <end position="213"/>
    </location>
</feature>
<evidence type="ECO:0000313" key="2">
    <source>
        <dbReference type="EMBL" id="PPQ71722.1"/>
    </source>
</evidence>
<dbReference type="Gene3D" id="3.40.50.720">
    <property type="entry name" value="NAD(P)-binding Rossmann-like Domain"/>
    <property type="match status" value="1"/>
</dbReference>
<feature type="compositionally biased region" description="Acidic residues" evidence="1">
    <location>
        <begin position="165"/>
        <end position="179"/>
    </location>
</feature>
<feature type="compositionally biased region" description="Low complexity" evidence="1">
    <location>
        <begin position="1046"/>
        <end position="1062"/>
    </location>
</feature>
<gene>
    <name evidence="2" type="ORF">CVT24_007892</name>
</gene>
<feature type="compositionally biased region" description="Low complexity" evidence="1">
    <location>
        <begin position="281"/>
        <end position="299"/>
    </location>
</feature>
<feature type="compositionally biased region" description="Polar residues" evidence="1">
    <location>
        <begin position="249"/>
        <end position="264"/>
    </location>
</feature>
<feature type="compositionally biased region" description="Polar residues" evidence="1">
    <location>
        <begin position="361"/>
        <end position="380"/>
    </location>
</feature>
<feature type="compositionally biased region" description="Polar residues" evidence="1">
    <location>
        <begin position="80"/>
        <end position="92"/>
    </location>
</feature>
<feature type="compositionally biased region" description="Low complexity" evidence="1">
    <location>
        <begin position="688"/>
        <end position="717"/>
    </location>
</feature>
<feature type="compositionally biased region" description="Low complexity" evidence="1">
    <location>
        <begin position="522"/>
        <end position="534"/>
    </location>
</feature>
<feature type="compositionally biased region" description="Low complexity" evidence="1">
    <location>
        <begin position="102"/>
        <end position="127"/>
    </location>
</feature>
<feature type="region of interest" description="Disordered" evidence="1">
    <location>
        <begin position="249"/>
        <end position="337"/>
    </location>
</feature>
<feature type="compositionally biased region" description="Low complexity" evidence="1">
    <location>
        <begin position="558"/>
        <end position="575"/>
    </location>
</feature>
<evidence type="ECO:0000313" key="3">
    <source>
        <dbReference type="Proteomes" id="UP000284842"/>
    </source>
</evidence>
<feature type="compositionally biased region" description="Low complexity" evidence="1">
    <location>
        <begin position="449"/>
        <end position="483"/>
    </location>
</feature>
<feature type="region of interest" description="Disordered" evidence="1">
    <location>
        <begin position="361"/>
        <end position="719"/>
    </location>
</feature>
<sequence>MTKPTLVQSILNKPSQTYSQPYQQKKDYYSNRQEMLRIAAEVNTATTTSAPSSSSSTSLASTPQQPSSLKSPQSSLASLELQTSKPISSAMQKSKALPPQPTSTSKTQSSTTKHPSSSSPRVPVVGSAPPPHNSHPVKANSHVSSSRAHPSHKPIPLHTRQLSYTDEEEDDSSESDSDLDIFFTPNQSPRTSMASSINFPGGRKPSRRSLTSAGAELQTMKVPSSPLSALPLALAAMVEEQNKANLNASMFSDQNPPQSPSTPKVATPSRLPSPKPASAVTTSSNTTPNPTRTPKPKSTAPASSVPTNRSSNRGVATPSDSQTPSTVNPTSKSSTTVTRTYHTLSSLSISSASFDGSLLSDITQSPNTTQATTPGGNASTTEDKSKDSLLDSSPARTNGSAVRTDSSKRKLPPSESSRNDAKVGQPTNNTDPNWKGKGKEVIDHSKAKNSPTSTTRPSTNPNGTAQPSTSSPMNASSNSSNPKPSKPPHTFSAFARPGTVSGNKDDTKQEPPSSKLINKQESTSPSPSKAASPARTGKPSGSNGQANPKVPPPRDASPPKYSESDSSSPSSTPSPARRPPPGIKLAQPVPYVPPPPPSGARRKPPGPIGPIMTGIGSGMAALMEEDEDGPLTPLMERADGDWGWEGPYKTPASGKTLRHTSPRASQKMNGHARPDQVHRNGSIDSDFTHSLLSVSSSSTERSRGQSSSMSTNQSQPRTLAAEVSALKNSQMPPGTLPSKGTQGFNSLVLPRAPPSTTPKSPGMGLGAGLHVRLSAKGDGHVDLIKSGVAKTTMATVEVVRGLGAMRNGGALAKIGNVFGALGRRRTASDGRNGAIPVPVEGFLTRDTTVPRDINASSTVLGFTSYRPPPDYVPSNCVLVQVWAVGVDGVDARLVGVQFGLSTAAMYAAHEAATVLAEAEGILHAETDQFHQEPEEHERQTDMENDPQLSTSSNGTPAKKGAFSGLGRSFSLKAKMGLGRSASSKKKGGSVANGDSNGHASQNGNGVSSQHSSPSRKPGDMNRSSSTPVASQIPKRTGSFSLKRNNTTMTTASTISTGSTADSPLQGRKVPRQIIPEVGYIPGRSFVGRVLEVGWEVKDEVARKGEWVVGLLDARKCGALAEFIVVDRHRIHRVPNPQLAVVEETDPGNPVKPVWITSPTSSHGITTPATLSLEELSLLPLCGLFAYRAVRTFAVAFSSVQDGETAPTISDRRQQREDEQLLARKPYSQRITTEHSHGHRRRALVLRGHDGVGAMAVQMLVQRGWKVSVHVPFSSVPASGQQDDADRFMRIVEERARQWGADEIIFDDGEEGGSVDDGCSAAVRVMESLREEGDVFDAVLDTIGGKAIRAAGERLLRSTGLPGESRRHGVGQFTTTVGDKPERTIPSARDNLRAGLRTFRRGSGDAAANSNKSQEEESKVGYAWVQVTQDIDWEGAGIDETLATLVRLAAEDGVRPLVDDLERSSPELSRIVSMSDAPYVFVDNGRLRDGGTVVVKVAIA</sequence>
<feature type="region of interest" description="Disordered" evidence="1">
    <location>
        <begin position="930"/>
        <end position="1065"/>
    </location>
</feature>
<dbReference type="OrthoDB" id="201656at2759"/>
<dbReference type="InParanoid" id="A0A409VZN0"/>
<dbReference type="PANTHER" id="PTHR11695:SF294">
    <property type="entry name" value="RETICULON-4-INTERACTING PROTEIN 1, MITOCHONDRIAL"/>
    <property type="match status" value="1"/>
</dbReference>
<dbReference type="Proteomes" id="UP000284842">
    <property type="component" value="Unassembled WGS sequence"/>
</dbReference>
<feature type="compositionally biased region" description="Polar residues" evidence="1">
    <location>
        <begin position="394"/>
        <end position="404"/>
    </location>
</feature>
<feature type="compositionally biased region" description="Low complexity" evidence="1">
    <location>
        <begin position="44"/>
        <end position="79"/>
    </location>
</feature>
<organism evidence="2 3">
    <name type="scientific">Panaeolus cyanescens</name>
    <dbReference type="NCBI Taxonomy" id="181874"/>
    <lineage>
        <taxon>Eukaryota</taxon>
        <taxon>Fungi</taxon>
        <taxon>Dikarya</taxon>
        <taxon>Basidiomycota</taxon>
        <taxon>Agaricomycotina</taxon>
        <taxon>Agaricomycetes</taxon>
        <taxon>Agaricomycetidae</taxon>
        <taxon>Agaricales</taxon>
        <taxon>Agaricineae</taxon>
        <taxon>Galeropsidaceae</taxon>
        <taxon>Panaeolus</taxon>
    </lineage>
</organism>
<protein>
    <submittedName>
        <fullName evidence="2">Uncharacterized protein</fullName>
    </submittedName>
</protein>
<feature type="compositionally biased region" description="Polar residues" evidence="1">
    <location>
        <begin position="510"/>
        <end position="521"/>
    </location>
</feature>
<keyword evidence="3" id="KW-1185">Reference proteome</keyword>
<feature type="compositionally biased region" description="Polar residues" evidence="1">
    <location>
        <begin position="1"/>
        <end position="23"/>
    </location>
</feature>
<dbReference type="PANTHER" id="PTHR11695">
    <property type="entry name" value="ALCOHOL DEHYDROGENASE RELATED"/>
    <property type="match status" value="1"/>
</dbReference>
<dbReference type="Gene3D" id="3.90.180.10">
    <property type="entry name" value="Medium-chain alcohol dehydrogenases, catalytic domain"/>
    <property type="match status" value="1"/>
</dbReference>
<accession>A0A409VZN0</accession>
<comment type="caution">
    <text evidence="2">The sequence shown here is derived from an EMBL/GenBank/DDBJ whole genome shotgun (WGS) entry which is preliminary data.</text>
</comment>
<name>A0A409VZN0_9AGAR</name>
<feature type="compositionally biased region" description="Polar residues" evidence="1">
    <location>
        <begin position="300"/>
        <end position="337"/>
    </location>
</feature>
<feature type="compositionally biased region" description="Polar residues" evidence="1">
    <location>
        <begin position="946"/>
        <end position="955"/>
    </location>
</feature>
<feature type="compositionally biased region" description="Basic and acidic residues" evidence="1">
    <location>
        <begin position="437"/>
        <end position="446"/>
    </location>
</feature>
<dbReference type="EMBL" id="NHTK01005903">
    <property type="protein sequence ID" value="PPQ71722.1"/>
    <property type="molecule type" value="Genomic_DNA"/>
</dbReference>
<dbReference type="GO" id="GO:0005739">
    <property type="term" value="C:mitochondrion"/>
    <property type="evidence" value="ECO:0007669"/>
    <property type="project" value="TreeGrafter"/>
</dbReference>
<reference evidence="2 3" key="1">
    <citation type="journal article" date="2018" name="Evol. Lett.">
        <title>Horizontal gene cluster transfer increased hallucinogenic mushroom diversity.</title>
        <authorList>
            <person name="Reynolds H.T."/>
            <person name="Vijayakumar V."/>
            <person name="Gluck-Thaler E."/>
            <person name="Korotkin H.B."/>
            <person name="Matheny P.B."/>
            <person name="Slot J.C."/>
        </authorList>
    </citation>
    <scope>NUCLEOTIDE SEQUENCE [LARGE SCALE GENOMIC DNA]</scope>
    <source>
        <strain evidence="2 3">2629</strain>
    </source>
</reference>
<dbReference type="InterPro" id="IPR050700">
    <property type="entry name" value="YIM1/Zinc_Alcohol_DH_Fams"/>
</dbReference>
<dbReference type="STRING" id="181874.A0A409VZN0"/>
<feature type="region of interest" description="Disordered" evidence="1">
    <location>
        <begin position="1"/>
        <end position="24"/>
    </location>
</feature>
<proteinExistence type="predicted"/>
<feature type="compositionally biased region" description="Polar residues" evidence="1">
    <location>
        <begin position="184"/>
        <end position="198"/>
    </location>
</feature>
<feature type="compositionally biased region" description="Basic and acidic residues" evidence="1">
    <location>
        <begin position="930"/>
        <end position="941"/>
    </location>
</feature>
<dbReference type="InterPro" id="IPR011032">
    <property type="entry name" value="GroES-like_sf"/>
</dbReference>
<feature type="compositionally biased region" description="Polar residues" evidence="1">
    <location>
        <begin position="992"/>
        <end position="1014"/>
    </location>
</feature>
<dbReference type="SUPFAM" id="SSF50129">
    <property type="entry name" value="GroES-like"/>
    <property type="match status" value="1"/>
</dbReference>